<feature type="domain" description="FAD-binding" evidence="4">
    <location>
        <begin position="3"/>
        <end position="344"/>
    </location>
</feature>
<dbReference type="RefSeq" id="WP_326565888.1">
    <property type="nucleotide sequence ID" value="NZ_CP142149.1"/>
</dbReference>
<dbReference type="SUPFAM" id="SSF51905">
    <property type="entry name" value="FAD/NAD(P)-binding domain"/>
    <property type="match status" value="1"/>
</dbReference>
<dbReference type="GO" id="GO:0004497">
    <property type="term" value="F:monooxygenase activity"/>
    <property type="evidence" value="ECO:0007669"/>
    <property type="project" value="UniProtKB-KW"/>
</dbReference>
<reference evidence="5 6" key="1">
    <citation type="journal article" date="2015" name="Int. J. Syst. Evol. Microbiol.">
        <title>Amycolatopsis rhabdoformis sp. nov., an actinomycete isolated from a tropical forest soil.</title>
        <authorList>
            <person name="Souza W.R."/>
            <person name="Silva R.E."/>
            <person name="Goodfellow M."/>
            <person name="Busarakam K."/>
            <person name="Figueiro F.S."/>
            <person name="Ferreira D."/>
            <person name="Rodrigues-Filho E."/>
            <person name="Moraes L.A.B."/>
            <person name="Zucchi T.D."/>
        </authorList>
    </citation>
    <scope>NUCLEOTIDE SEQUENCE [LARGE SCALE GENOMIC DNA]</scope>
    <source>
        <strain evidence="5 6">NCIMB 14900</strain>
    </source>
</reference>
<dbReference type="Pfam" id="PF01494">
    <property type="entry name" value="FAD_binding_3"/>
    <property type="match status" value="1"/>
</dbReference>
<dbReference type="InterPro" id="IPR002938">
    <property type="entry name" value="FAD-bd"/>
</dbReference>
<gene>
    <name evidence="5" type="ORF">VSH64_28950</name>
</gene>
<dbReference type="Proteomes" id="UP001330812">
    <property type="component" value="Chromosome"/>
</dbReference>
<comment type="cofactor">
    <cofactor evidence="1">
        <name>FAD</name>
        <dbReference type="ChEBI" id="CHEBI:57692"/>
    </cofactor>
</comment>
<dbReference type="Gene3D" id="3.40.30.120">
    <property type="match status" value="1"/>
</dbReference>
<evidence type="ECO:0000313" key="5">
    <source>
        <dbReference type="EMBL" id="WSE26897.1"/>
    </source>
</evidence>
<keyword evidence="2" id="KW-0285">Flavoprotein</keyword>
<keyword evidence="3" id="KW-0274">FAD</keyword>
<dbReference type="PANTHER" id="PTHR43004:SF19">
    <property type="entry name" value="BINDING MONOOXYGENASE, PUTATIVE (JCVI)-RELATED"/>
    <property type="match status" value="1"/>
</dbReference>
<dbReference type="EMBL" id="CP142149">
    <property type="protein sequence ID" value="WSE26897.1"/>
    <property type="molecule type" value="Genomic_DNA"/>
</dbReference>
<keyword evidence="5" id="KW-0560">Oxidoreductase</keyword>
<evidence type="ECO:0000256" key="1">
    <source>
        <dbReference type="ARBA" id="ARBA00001974"/>
    </source>
</evidence>
<evidence type="ECO:0000259" key="4">
    <source>
        <dbReference type="Pfam" id="PF01494"/>
    </source>
</evidence>
<proteinExistence type="predicted"/>
<dbReference type="PRINTS" id="PR00420">
    <property type="entry name" value="RNGMNOXGNASE"/>
</dbReference>
<dbReference type="InterPro" id="IPR036188">
    <property type="entry name" value="FAD/NAD-bd_sf"/>
</dbReference>
<protein>
    <submittedName>
        <fullName evidence="5">FAD-dependent monooxygenase</fullName>
    </submittedName>
</protein>
<evidence type="ECO:0000313" key="6">
    <source>
        <dbReference type="Proteomes" id="UP001330812"/>
    </source>
</evidence>
<keyword evidence="6" id="KW-1185">Reference proteome</keyword>
<name>A0ABZ1HZA1_9PSEU</name>
<accession>A0ABZ1HZA1</accession>
<evidence type="ECO:0000256" key="3">
    <source>
        <dbReference type="ARBA" id="ARBA00022827"/>
    </source>
</evidence>
<keyword evidence="5" id="KW-0503">Monooxygenase</keyword>
<evidence type="ECO:0000256" key="2">
    <source>
        <dbReference type="ARBA" id="ARBA00022630"/>
    </source>
</evidence>
<sequence>MDDVLVGGAGPVGLLAAIELRRRGVPVRIVDAAEGPARISRALGTMGRTMEIYDELGVLDELLASGVSITKFVRHLPGREPLAHDIGYSDVPTRFSFLLLVDQTVTERVLRNRLEQLGTRVEWSTRLESLTQDADAVHVELVLPDGTRETVHTPWLVGCDGAHSVVRKQLNIPLRGDSLHTWLVVDAQVDVPETALDPGAMHWLSADGAAMLAFPLPEPARWRLTDTAWTAGGDEAPDSVAERFRARIAAATGTQPRVRIRDWIKPFTIQQRAVPTMRAGRCFVAGDAAHVHSPAGGQGMNTGLQDAFNLGWKLAAVCTGDAGPALLDTYSQERVPVGAALLDATATITEYVMHGVGTFTDQSGVDSAGREIIGRTQALAVSYSDSPLTTAGPGLPAPGERVTRVGPEQAKTPAWRDFLNRLRDPRWLLVHRGPTRSAPPWLADCPVADQVAADLGLDDGWLLVRPDGYIAARGTAGTLVPSAYPCG</sequence>
<dbReference type="Gene3D" id="3.50.50.60">
    <property type="entry name" value="FAD/NAD(P)-binding domain"/>
    <property type="match status" value="1"/>
</dbReference>
<dbReference type="InterPro" id="IPR050641">
    <property type="entry name" value="RIFMO-like"/>
</dbReference>
<dbReference type="Gene3D" id="3.30.70.2450">
    <property type="match status" value="1"/>
</dbReference>
<dbReference type="PANTHER" id="PTHR43004">
    <property type="entry name" value="TRK SYSTEM POTASSIUM UPTAKE PROTEIN"/>
    <property type="match status" value="1"/>
</dbReference>
<organism evidence="5 6">
    <name type="scientific">Amycolatopsis rhabdoformis</name>
    <dbReference type="NCBI Taxonomy" id="1448059"/>
    <lineage>
        <taxon>Bacteria</taxon>
        <taxon>Bacillati</taxon>
        <taxon>Actinomycetota</taxon>
        <taxon>Actinomycetes</taxon>
        <taxon>Pseudonocardiales</taxon>
        <taxon>Pseudonocardiaceae</taxon>
        <taxon>Amycolatopsis</taxon>
    </lineage>
</organism>